<name>A0A1D3CZT0_9EIME</name>
<dbReference type="VEuPathDB" id="ToxoDB:cyc_07388"/>
<evidence type="ECO:0000313" key="3">
    <source>
        <dbReference type="Proteomes" id="UP000095192"/>
    </source>
</evidence>
<accession>A0A1D3CZT0</accession>
<dbReference type="VEuPathDB" id="ToxoDB:LOC34623368"/>
<sequence length="1516" mass="164534">MQRVKGGVFSFAALPCPPCTQGLPLMVQSKRHPRALTAEERRGAGTAIRFYCDSDSSFPCGEAPNRRLREKDEDEDLQRRLREKDEDEDLQRRLREKDEEEDSQRRLREKDEEDSRQESLDGEGVTKVLRARQQPNKAHMPLGAEALQAPSGASLLAYRRRRSLMRVRVPEWEEVQQQERKALQKQLRSSKNSGFVGSIMRRRLSWTSLSHRAPKSAVSLMRFFPPGGPKWKPRPAELQMDDETEEEVSDKCLLAFRGDAISHRADPIGRSGPRSLRLLACQMAFFRDGGWQRDNTRSLTLGGVALSASPAAALREHRLSSGALIILVSCPACVRSAVTFYVRRHDSLRSDLSGVLQEAPPPGCAADFALGDLAGIYRTLGMTRPWSRRGVVCSGSFVHFVAASKPRDFPMLVKALAGQLNSPVIHQSDVEKAFIASTSSFNAHLLYAHPRAVAMHLALKCGQGSMLRLYHGTWQALQRWAEKFGLSVADAVTRYHQQTYLPSRVTVGVVDPRSLDAIEAAIGPDLLFLAFQDTAVMNLREFPSLSSAPRDSKSAAAGQVGGGQPQTAKNKLQPDAADGVHAAADKGNEEVSVPSCCRTPALHFLECAPDQPHTLAFFSFFLPPHDDGASPDAAAAATSVFAGASSEAAGAAAREAAAAAAEGVAATAARTGAANIAAGHTTEGGGGATSADASSSSSRGKTDLPVTLRARRLLVAMLAASGGSTLLGRLVSSGKALKAAVHLPISSDGGALLQIEVTLPDDDLKHRLADIGEMIFAYIGALRESPPGWWFMAEQQRLFAFEQLFFSPHDVLQDVIDVATDATHSSEFITVDKTALMTAAGAAVALLQHLSPSRLHLLLQSPIIDHLSASVQPQTFVRFGEGKLAEKTVKRWVSAFCNKQIRDTLLRRLGLSLPRRNAFADWARREQLAVAWELEETPGNIGSSGNPTGYNTPLPSPTPRTLTEDPLAGFESLSIPRAPTLVDKRMASKLGSDLIRGSVGTQSSDYKNMSGYGRSGRRHAGSLLGAESEHYRPVQFSRHHPCYNKCSVWRKSPANPQDPRAALTLRLGCWVGQQLVPREAAAAEIFLLLVKLQTQASDLPSSLLTRLPLQVREEAFRAGNDVAFSAASFAAETHDIYVRQSDSIVLSISGPRDGLEGVLLALLLPLAPPAAAIAAGVAPLDLSDAAVTAANQKLLNLVHELPRPEMLLTEMALDLLVIPQKSREALQRELRKAPIDTKMVVAWRDRIWQSLAIHATIEGNMTEEEVWDLLSMVISTLNPASLHSVSEVLPSLVVDLKGLYLLAPSVTSLSVGQFYQHEKKQHQSPPIALCIHPTFAKTAFHAVRVARLQQDGQVLSAGKPPYYVNIGGVGYVTCTLTSTISVKNLILSLDAAVRVLAQMSIEEALREVELSAEWSPEKIDSALCPFFPVCPGRLNRSVQPLVDEGIEVCLRALRETPRLFVVVRGSLVSRGGVAGLGLADSSELGELEGFVALKEADRFTETLISHGFYFEVVNSY</sequence>
<feature type="region of interest" description="Disordered" evidence="1">
    <location>
        <begin position="61"/>
        <end position="127"/>
    </location>
</feature>
<dbReference type="GO" id="GO:0046872">
    <property type="term" value="F:metal ion binding"/>
    <property type="evidence" value="ECO:0007669"/>
    <property type="project" value="InterPro"/>
</dbReference>
<protein>
    <submittedName>
        <fullName evidence="2">Uncharacterized protein</fullName>
    </submittedName>
</protein>
<dbReference type="InParanoid" id="A0A1D3CZT0"/>
<keyword evidence="3" id="KW-1185">Reference proteome</keyword>
<evidence type="ECO:0000256" key="1">
    <source>
        <dbReference type="SAM" id="MobiDB-lite"/>
    </source>
</evidence>
<feature type="region of interest" description="Disordered" evidence="1">
    <location>
        <begin position="545"/>
        <end position="571"/>
    </location>
</feature>
<feature type="region of interest" description="Disordered" evidence="1">
    <location>
        <begin position="678"/>
        <end position="702"/>
    </location>
</feature>
<dbReference type="CDD" id="cd22249">
    <property type="entry name" value="UDM1_RNF168_RNF169-like"/>
    <property type="match status" value="1"/>
</dbReference>
<dbReference type="SUPFAM" id="SSF63411">
    <property type="entry name" value="LuxS/MPP-like metallohydrolase"/>
    <property type="match status" value="2"/>
</dbReference>
<proteinExistence type="predicted"/>
<feature type="compositionally biased region" description="Basic and acidic residues" evidence="1">
    <location>
        <begin position="64"/>
        <end position="110"/>
    </location>
</feature>
<dbReference type="Proteomes" id="UP000095192">
    <property type="component" value="Unassembled WGS sequence"/>
</dbReference>
<organism evidence="2 3">
    <name type="scientific">Cyclospora cayetanensis</name>
    <dbReference type="NCBI Taxonomy" id="88456"/>
    <lineage>
        <taxon>Eukaryota</taxon>
        <taxon>Sar</taxon>
        <taxon>Alveolata</taxon>
        <taxon>Apicomplexa</taxon>
        <taxon>Conoidasida</taxon>
        <taxon>Coccidia</taxon>
        <taxon>Eucoccidiorida</taxon>
        <taxon>Eimeriorina</taxon>
        <taxon>Eimeriidae</taxon>
        <taxon>Cyclospora</taxon>
    </lineage>
</organism>
<comment type="caution">
    <text evidence="2">The sequence shown here is derived from an EMBL/GenBank/DDBJ whole genome shotgun (WGS) entry which is preliminary data.</text>
</comment>
<reference evidence="2 3" key="1">
    <citation type="journal article" date="2016" name="BMC Genomics">
        <title>Comparative genomics reveals Cyclospora cayetanensis possesses coccidia-like metabolism and invasion components but unique surface antigens.</title>
        <authorList>
            <person name="Liu S."/>
            <person name="Wang L."/>
            <person name="Zheng H."/>
            <person name="Xu Z."/>
            <person name="Roellig D.M."/>
            <person name="Li N."/>
            <person name="Frace M.A."/>
            <person name="Tang K."/>
            <person name="Arrowood M.J."/>
            <person name="Moss D.M."/>
            <person name="Zhang L."/>
            <person name="Feng Y."/>
            <person name="Xiao L."/>
        </authorList>
    </citation>
    <scope>NUCLEOTIDE SEQUENCE [LARGE SCALE GENOMIC DNA]</scope>
    <source>
        <strain evidence="2 3">CHN_HEN01</strain>
    </source>
</reference>
<feature type="compositionally biased region" description="Low complexity" evidence="1">
    <location>
        <begin position="689"/>
        <end position="699"/>
    </location>
</feature>
<evidence type="ECO:0000313" key="2">
    <source>
        <dbReference type="EMBL" id="OEH76710.1"/>
    </source>
</evidence>
<gene>
    <name evidence="2" type="ORF">cyc_07388</name>
</gene>
<dbReference type="EMBL" id="JROU02001356">
    <property type="protein sequence ID" value="OEH76710.1"/>
    <property type="molecule type" value="Genomic_DNA"/>
</dbReference>
<dbReference type="InterPro" id="IPR011249">
    <property type="entry name" value="Metalloenz_LuxS/M16"/>
</dbReference>
<dbReference type="Gene3D" id="3.30.830.10">
    <property type="entry name" value="Metalloenzyme, LuxS/M16 peptidase-like"/>
    <property type="match status" value="2"/>
</dbReference>